<dbReference type="Proteomes" id="UP000239814">
    <property type="component" value="Chromosome"/>
</dbReference>
<dbReference type="PANTHER" id="PTHR43464">
    <property type="entry name" value="METHYLTRANSFERASE"/>
    <property type="match status" value="1"/>
</dbReference>
<accession>A0A2S0KIN3</accession>
<reference evidence="2 3" key="1">
    <citation type="submission" date="2018-03" db="EMBL/GenBank/DDBJ databases">
        <title>Characteristics and genome of n-alkane degrading marine bacteria Gordonia iterans isolated from crude oil contaminated in Tae-an, South Korea.</title>
        <authorList>
            <person name="Lee S.-S."/>
            <person name="Kim H."/>
        </authorList>
    </citation>
    <scope>NUCLEOTIDE SEQUENCE [LARGE SCALE GENOMIC DNA]</scope>
    <source>
        <strain evidence="2 3">Co17</strain>
    </source>
</reference>
<dbReference type="GO" id="GO:0008168">
    <property type="term" value="F:methyltransferase activity"/>
    <property type="evidence" value="ECO:0007669"/>
    <property type="project" value="UniProtKB-KW"/>
</dbReference>
<dbReference type="SUPFAM" id="SSF53335">
    <property type="entry name" value="S-adenosyl-L-methionine-dependent methyltransferases"/>
    <property type="match status" value="1"/>
</dbReference>
<organism evidence="2 3">
    <name type="scientific">Gordonia iterans</name>
    <dbReference type="NCBI Taxonomy" id="1004901"/>
    <lineage>
        <taxon>Bacteria</taxon>
        <taxon>Bacillati</taxon>
        <taxon>Actinomycetota</taxon>
        <taxon>Actinomycetes</taxon>
        <taxon>Mycobacteriales</taxon>
        <taxon>Gordoniaceae</taxon>
        <taxon>Gordonia</taxon>
    </lineage>
</organism>
<evidence type="ECO:0000259" key="1">
    <source>
        <dbReference type="Pfam" id="PF13649"/>
    </source>
</evidence>
<dbReference type="KEGG" id="git:C6V83_16125"/>
<evidence type="ECO:0000313" key="2">
    <source>
        <dbReference type="EMBL" id="AVM01548.1"/>
    </source>
</evidence>
<dbReference type="Gene3D" id="3.40.50.150">
    <property type="entry name" value="Vaccinia Virus protein VP39"/>
    <property type="match status" value="1"/>
</dbReference>
<dbReference type="CDD" id="cd02440">
    <property type="entry name" value="AdoMet_MTases"/>
    <property type="match status" value="1"/>
</dbReference>
<dbReference type="Pfam" id="PF13649">
    <property type="entry name" value="Methyltransf_25"/>
    <property type="match status" value="1"/>
</dbReference>
<sequence length="261" mass="27983">MSSPGPEQLAVFERAHGDLPRQAPGSAATTELLLRIAGGALPPEPRILDIGCGPGASSIPLAQLTGGSVLAVDVHRPFLDAVEERAREAGVAHLIEVLQARMQELPVEPGSIDLIWAEGSAYLMGFDEALAAWRGLLAPDGVAVLTEAEYVTADPSAGARAFWEAGYPAMRTTAQNVAACQQADWDVLGVYLLPNSDWLEYYGPLHLRVEQLRSEGVDEALLAPIVEEIRVRQLYGRDYGYTGYVLRPRQIAVGGHSYGVG</sequence>
<dbReference type="InterPro" id="IPR041698">
    <property type="entry name" value="Methyltransf_25"/>
</dbReference>
<dbReference type="RefSeq" id="WP_105943252.1">
    <property type="nucleotide sequence ID" value="NZ_CP027433.1"/>
</dbReference>
<dbReference type="EMBL" id="CP027433">
    <property type="protein sequence ID" value="AVM01548.1"/>
    <property type="molecule type" value="Genomic_DNA"/>
</dbReference>
<protein>
    <submittedName>
        <fullName evidence="2">SAM-dependent methyltransferase</fullName>
    </submittedName>
</protein>
<name>A0A2S0KIN3_9ACTN</name>
<gene>
    <name evidence="2" type="ORF">C6V83_16125</name>
</gene>
<keyword evidence="2" id="KW-0808">Transferase</keyword>
<proteinExistence type="predicted"/>
<dbReference type="AlphaFoldDB" id="A0A2S0KIN3"/>
<keyword evidence="2" id="KW-0489">Methyltransferase</keyword>
<dbReference type="OrthoDB" id="9797178at2"/>
<keyword evidence="3" id="KW-1185">Reference proteome</keyword>
<dbReference type="PANTHER" id="PTHR43464:SF78">
    <property type="entry name" value="SLR1117 PROTEIN"/>
    <property type="match status" value="1"/>
</dbReference>
<feature type="domain" description="Methyltransferase" evidence="1">
    <location>
        <begin position="47"/>
        <end position="141"/>
    </location>
</feature>
<dbReference type="InterPro" id="IPR029063">
    <property type="entry name" value="SAM-dependent_MTases_sf"/>
</dbReference>
<evidence type="ECO:0000313" key="3">
    <source>
        <dbReference type="Proteomes" id="UP000239814"/>
    </source>
</evidence>
<dbReference type="GO" id="GO:0032259">
    <property type="term" value="P:methylation"/>
    <property type="evidence" value="ECO:0007669"/>
    <property type="project" value="UniProtKB-KW"/>
</dbReference>